<dbReference type="EMBL" id="JBBPBN010000257">
    <property type="protein sequence ID" value="KAK8492061.1"/>
    <property type="molecule type" value="Genomic_DNA"/>
</dbReference>
<protein>
    <submittedName>
        <fullName evidence="2">Uncharacterized protein</fullName>
    </submittedName>
</protein>
<organism evidence="2 3">
    <name type="scientific">Hibiscus sabdariffa</name>
    <name type="common">roselle</name>
    <dbReference type="NCBI Taxonomy" id="183260"/>
    <lineage>
        <taxon>Eukaryota</taxon>
        <taxon>Viridiplantae</taxon>
        <taxon>Streptophyta</taxon>
        <taxon>Embryophyta</taxon>
        <taxon>Tracheophyta</taxon>
        <taxon>Spermatophyta</taxon>
        <taxon>Magnoliopsida</taxon>
        <taxon>eudicotyledons</taxon>
        <taxon>Gunneridae</taxon>
        <taxon>Pentapetalae</taxon>
        <taxon>rosids</taxon>
        <taxon>malvids</taxon>
        <taxon>Malvales</taxon>
        <taxon>Malvaceae</taxon>
        <taxon>Malvoideae</taxon>
        <taxon>Hibiscus</taxon>
    </lineage>
</organism>
<keyword evidence="1" id="KW-0732">Signal</keyword>
<evidence type="ECO:0000313" key="2">
    <source>
        <dbReference type="EMBL" id="KAK8492061.1"/>
    </source>
</evidence>
<evidence type="ECO:0000256" key="1">
    <source>
        <dbReference type="SAM" id="SignalP"/>
    </source>
</evidence>
<accession>A0ABR2AG15</accession>
<proteinExistence type="predicted"/>
<gene>
    <name evidence="2" type="ORF">V6N11_014184</name>
</gene>
<feature type="signal peptide" evidence="1">
    <location>
        <begin position="1"/>
        <end position="15"/>
    </location>
</feature>
<name>A0ABR2AG15_9ROSI</name>
<evidence type="ECO:0000313" key="3">
    <source>
        <dbReference type="Proteomes" id="UP001396334"/>
    </source>
</evidence>
<sequence>MGLALPLAILVAVRAGKIPALNSLNMEEEITNLTLEVLKEEIVNRLFILYEVYRDTTPTGDGDLPEGVNFHDVSERVLFSVDNIHWLNHIYIDLVDHGSRSEYFVQVIQFLGG</sequence>
<dbReference type="Proteomes" id="UP001396334">
    <property type="component" value="Unassembled WGS sequence"/>
</dbReference>
<reference evidence="2 3" key="1">
    <citation type="journal article" date="2024" name="G3 (Bethesda)">
        <title>Genome assembly of Hibiscus sabdariffa L. provides insights into metabolisms of medicinal natural products.</title>
        <authorList>
            <person name="Kim T."/>
        </authorList>
    </citation>
    <scope>NUCLEOTIDE SEQUENCE [LARGE SCALE GENOMIC DNA]</scope>
    <source>
        <strain evidence="2">TK-2024</strain>
        <tissue evidence="2">Old leaves</tissue>
    </source>
</reference>
<comment type="caution">
    <text evidence="2">The sequence shown here is derived from an EMBL/GenBank/DDBJ whole genome shotgun (WGS) entry which is preliminary data.</text>
</comment>
<keyword evidence="3" id="KW-1185">Reference proteome</keyword>
<feature type="chain" id="PRO_5047364370" evidence="1">
    <location>
        <begin position="16"/>
        <end position="113"/>
    </location>
</feature>